<sequence>MAATGAGAMVIPLSLALSTSKIIAESVPGMGIDLADSELDGIGSFAGNRSGPSSVSSSSYKSPILKKARIESSKIVVCYAKEYFCEVISANKDDLC</sequence>
<name>A0A1D6Q3X5_MAIZE</name>
<organism evidence="1">
    <name type="scientific">Zea mays</name>
    <name type="common">Maize</name>
    <dbReference type="NCBI Taxonomy" id="4577"/>
    <lineage>
        <taxon>Eukaryota</taxon>
        <taxon>Viridiplantae</taxon>
        <taxon>Streptophyta</taxon>
        <taxon>Embryophyta</taxon>
        <taxon>Tracheophyta</taxon>
        <taxon>Spermatophyta</taxon>
        <taxon>Magnoliopsida</taxon>
        <taxon>Liliopsida</taxon>
        <taxon>Poales</taxon>
        <taxon>Poaceae</taxon>
        <taxon>PACMAD clade</taxon>
        <taxon>Panicoideae</taxon>
        <taxon>Andropogonodae</taxon>
        <taxon>Andropogoneae</taxon>
        <taxon>Tripsacinae</taxon>
        <taxon>Zea</taxon>
    </lineage>
</organism>
<gene>
    <name evidence="1" type="ORF">ZEAMMB73_Zm00001d050926</name>
</gene>
<dbReference type="AlphaFoldDB" id="A0A1D6Q3X5"/>
<reference evidence="1" key="1">
    <citation type="submission" date="2015-12" db="EMBL/GenBank/DDBJ databases">
        <title>Update maize B73 reference genome by single molecule sequencing technologies.</title>
        <authorList>
            <consortium name="Maize Genome Sequencing Project"/>
            <person name="Ware D."/>
        </authorList>
    </citation>
    <scope>NUCLEOTIDE SEQUENCE</scope>
    <source>
        <tissue evidence="1">Seedling</tissue>
    </source>
</reference>
<evidence type="ECO:0000313" key="1">
    <source>
        <dbReference type="EMBL" id="AQK53263.1"/>
    </source>
</evidence>
<dbReference type="InParanoid" id="A0A1D6Q3X5"/>
<protein>
    <submittedName>
        <fullName evidence="1">Uncharacterized protein</fullName>
    </submittedName>
</protein>
<accession>A0A1D6Q3X5</accession>
<dbReference type="EMBL" id="CM000780">
    <property type="protein sequence ID" value="AQK53263.1"/>
    <property type="molecule type" value="Genomic_DNA"/>
</dbReference>
<proteinExistence type="predicted"/>
<dbReference type="STRING" id="4577.A0A1D6Q3X5"/>